<organism evidence="5 6">
    <name type="scientific">Microlunatus phosphovorus (strain ATCC 700054 / DSM 10555 / JCM 9379 / NBRC 101784 / NCIMB 13414 / VKM Ac-1990 / NM-1)</name>
    <dbReference type="NCBI Taxonomy" id="1032480"/>
    <lineage>
        <taxon>Bacteria</taxon>
        <taxon>Bacillati</taxon>
        <taxon>Actinomycetota</taxon>
        <taxon>Actinomycetes</taxon>
        <taxon>Propionibacteriales</taxon>
        <taxon>Propionibacteriaceae</taxon>
        <taxon>Microlunatus</taxon>
    </lineage>
</organism>
<dbReference type="SUPFAM" id="SSF53822">
    <property type="entry name" value="Periplasmic binding protein-like I"/>
    <property type="match status" value="1"/>
</dbReference>
<dbReference type="Pfam" id="PF00356">
    <property type="entry name" value="LacI"/>
    <property type="match status" value="1"/>
</dbReference>
<dbReference type="OrthoDB" id="37081at2"/>
<gene>
    <name evidence="5" type="ordered locus">MLP_09650</name>
</gene>
<feature type="domain" description="HTH lacI-type" evidence="4">
    <location>
        <begin position="7"/>
        <end position="61"/>
    </location>
</feature>
<reference evidence="5 6" key="1">
    <citation type="submission" date="2011-05" db="EMBL/GenBank/DDBJ databases">
        <title>Whole genome sequence of Microlunatus phosphovorus NM-1.</title>
        <authorList>
            <person name="Hosoyama A."/>
            <person name="Sasaki K."/>
            <person name="Harada T."/>
            <person name="Igarashi R."/>
            <person name="Kawakoshi A."/>
            <person name="Sasagawa M."/>
            <person name="Fukada J."/>
            <person name="Nakamura S."/>
            <person name="Katano Y."/>
            <person name="Hanada S."/>
            <person name="Kamagata Y."/>
            <person name="Nakamura N."/>
            <person name="Yamazaki S."/>
            <person name="Fujita N."/>
        </authorList>
    </citation>
    <scope>NUCLEOTIDE SEQUENCE [LARGE SCALE GENOMIC DNA]</scope>
    <source>
        <strain evidence="6">ATCC 700054 / DSM 10555 / JCM 9379 / NBRC 101784 / NCIMB 13414 / VKM Ac-1990 / NM-1</strain>
    </source>
</reference>
<evidence type="ECO:0000313" key="6">
    <source>
        <dbReference type="Proteomes" id="UP000007947"/>
    </source>
</evidence>
<dbReference type="eggNOG" id="COG1609">
    <property type="taxonomic scope" value="Bacteria"/>
</dbReference>
<keyword evidence="3" id="KW-0804">Transcription</keyword>
<protein>
    <submittedName>
        <fullName evidence="5">LacI family transcriptional regulator</fullName>
    </submittedName>
</protein>
<dbReference type="CDD" id="cd01392">
    <property type="entry name" value="HTH_LacI"/>
    <property type="match status" value="1"/>
</dbReference>
<dbReference type="SMART" id="SM00354">
    <property type="entry name" value="HTH_LACI"/>
    <property type="match status" value="1"/>
</dbReference>
<dbReference type="PANTHER" id="PTHR30146">
    <property type="entry name" value="LACI-RELATED TRANSCRIPTIONAL REPRESSOR"/>
    <property type="match status" value="1"/>
</dbReference>
<dbReference type="STRING" id="1032480.MLP_09650"/>
<evidence type="ECO:0000256" key="2">
    <source>
        <dbReference type="ARBA" id="ARBA00023125"/>
    </source>
</evidence>
<dbReference type="InterPro" id="IPR010982">
    <property type="entry name" value="Lambda_DNA-bd_dom_sf"/>
</dbReference>
<dbReference type="Gene3D" id="3.40.50.2300">
    <property type="match status" value="2"/>
</dbReference>
<dbReference type="Gene3D" id="1.10.260.40">
    <property type="entry name" value="lambda repressor-like DNA-binding domains"/>
    <property type="match status" value="1"/>
</dbReference>
<dbReference type="Proteomes" id="UP000007947">
    <property type="component" value="Chromosome"/>
</dbReference>
<evidence type="ECO:0000313" key="5">
    <source>
        <dbReference type="EMBL" id="BAK33979.1"/>
    </source>
</evidence>
<accession>F5XMQ6</accession>
<name>F5XMQ6_MICPN</name>
<sequence length="335" mass="35676">MTRPANPRIQDVARRAGVATGTVSNVLNNPHKVAESTRVRVEQAIDELGFVRNNAARTLVSGRSDTVGMVVIDLGNSLFVDIARGAEAAAAAAGFHLWIANADLDHPKQETYVGRFEEARVAGVILAPVDGPLDALRAARRRRLPAILVNAPDSHPDLCCVMVDEEQGGFLAAQHVLDQGARRLVYLAAHLGLSAIARRRRGIERAVAAAGADLEIVRAKDLSIVSGQESGRRILSESAVDAVICPSDPLAIGVIQAAAGLGLSVPDDLLVIGYDDNHFAAESRVPVSTVSQPGREMGRTAMGLLLEELRDPDHVHRTVVTQPELIIRQSTTPLA</sequence>
<dbReference type="EMBL" id="AP012204">
    <property type="protein sequence ID" value="BAK33979.1"/>
    <property type="molecule type" value="Genomic_DNA"/>
</dbReference>
<dbReference type="KEGG" id="mph:MLP_09650"/>
<dbReference type="SUPFAM" id="SSF47413">
    <property type="entry name" value="lambda repressor-like DNA-binding domains"/>
    <property type="match status" value="1"/>
</dbReference>
<proteinExistence type="predicted"/>
<dbReference type="PROSITE" id="PS50932">
    <property type="entry name" value="HTH_LACI_2"/>
    <property type="match status" value="1"/>
</dbReference>
<dbReference type="AlphaFoldDB" id="F5XMQ6"/>
<dbReference type="InterPro" id="IPR028082">
    <property type="entry name" value="Peripla_BP_I"/>
</dbReference>
<dbReference type="CDD" id="cd06267">
    <property type="entry name" value="PBP1_LacI_sugar_binding-like"/>
    <property type="match status" value="1"/>
</dbReference>
<dbReference type="InterPro" id="IPR000843">
    <property type="entry name" value="HTH_LacI"/>
</dbReference>
<evidence type="ECO:0000259" key="4">
    <source>
        <dbReference type="PROSITE" id="PS50932"/>
    </source>
</evidence>
<keyword evidence="6" id="KW-1185">Reference proteome</keyword>
<dbReference type="RefSeq" id="WP_013861864.1">
    <property type="nucleotide sequence ID" value="NC_015635.1"/>
</dbReference>
<dbReference type="InterPro" id="IPR046335">
    <property type="entry name" value="LacI/GalR-like_sensor"/>
</dbReference>
<keyword evidence="2" id="KW-0238">DNA-binding</keyword>
<evidence type="ECO:0000256" key="1">
    <source>
        <dbReference type="ARBA" id="ARBA00023015"/>
    </source>
</evidence>
<dbReference type="GO" id="GO:0000976">
    <property type="term" value="F:transcription cis-regulatory region binding"/>
    <property type="evidence" value="ECO:0007669"/>
    <property type="project" value="TreeGrafter"/>
</dbReference>
<dbReference type="GO" id="GO:0003700">
    <property type="term" value="F:DNA-binding transcription factor activity"/>
    <property type="evidence" value="ECO:0007669"/>
    <property type="project" value="TreeGrafter"/>
</dbReference>
<keyword evidence="1" id="KW-0805">Transcription regulation</keyword>
<evidence type="ECO:0000256" key="3">
    <source>
        <dbReference type="ARBA" id="ARBA00023163"/>
    </source>
</evidence>
<dbReference type="Pfam" id="PF13377">
    <property type="entry name" value="Peripla_BP_3"/>
    <property type="match status" value="1"/>
</dbReference>
<dbReference type="PANTHER" id="PTHR30146:SF109">
    <property type="entry name" value="HTH-TYPE TRANSCRIPTIONAL REGULATOR GALS"/>
    <property type="match status" value="1"/>
</dbReference>
<dbReference type="HOGENOM" id="CLU_037628_6_1_11"/>